<comment type="subcellular location">
    <subcellularLocation>
        <location evidence="1 7 8">Cytoplasm</location>
    </subcellularLocation>
</comment>
<evidence type="ECO:0000313" key="12">
    <source>
        <dbReference type="Proteomes" id="UP000013893"/>
    </source>
</evidence>
<evidence type="ECO:0000313" key="11">
    <source>
        <dbReference type="EMBL" id="AGL62468.1"/>
    </source>
</evidence>
<evidence type="ECO:0000256" key="6">
    <source>
        <dbReference type="ARBA" id="ARBA00022840"/>
    </source>
</evidence>
<dbReference type="Pfam" id="PF08245">
    <property type="entry name" value="Mur_ligase_M"/>
    <property type="match status" value="1"/>
</dbReference>
<dbReference type="SUPFAM" id="SSF51984">
    <property type="entry name" value="MurCD N-terminal domain"/>
    <property type="match status" value="1"/>
</dbReference>
<dbReference type="UniPathway" id="UPA00219"/>
<dbReference type="InterPro" id="IPR036615">
    <property type="entry name" value="Mur_ligase_C_dom_sf"/>
</dbReference>
<gene>
    <name evidence="7" type="primary">murD</name>
    <name evidence="11" type="ORF">L336_0766</name>
</gene>
<keyword evidence="6 7" id="KW-0067">ATP-binding</keyword>
<dbReference type="PANTHER" id="PTHR43692:SF1">
    <property type="entry name" value="UDP-N-ACETYLMURAMOYLALANINE--D-GLUTAMATE LIGASE"/>
    <property type="match status" value="1"/>
</dbReference>
<dbReference type="NCBIfam" id="TIGR01087">
    <property type="entry name" value="murD"/>
    <property type="match status" value="1"/>
</dbReference>
<comment type="similarity">
    <text evidence="7">Belongs to the MurCDEF family.</text>
</comment>
<dbReference type="HOGENOM" id="CLU_032540_0_1_0"/>
<organism evidence="11 12">
    <name type="scientific">Candidatus Saccharimonas aalborgensis</name>
    <dbReference type="NCBI Taxonomy" id="1332188"/>
    <lineage>
        <taxon>Bacteria</taxon>
        <taxon>Candidatus Saccharimonadota</taxon>
        <taxon>Candidatus Saccharimonadia</taxon>
        <taxon>Candidatus Saccharimonadales</taxon>
        <taxon>Candidatus Saccharimonadaceae</taxon>
        <taxon>Candidatus Saccharimonas</taxon>
    </lineage>
</organism>
<dbReference type="GO" id="GO:0008764">
    <property type="term" value="F:UDP-N-acetylmuramoylalanine-D-glutamate ligase activity"/>
    <property type="evidence" value="ECO:0007669"/>
    <property type="project" value="UniProtKB-UniRule"/>
</dbReference>
<dbReference type="Gene3D" id="3.40.50.720">
    <property type="entry name" value="NAD(P)-binding Rossmann-like Domain"/>
    <property type="match status" value="1"/>
</dbReference>
<accession>R4PLH6</accession>
<dbReference type="InterPro" id="IPR005762">
    <property type="entry name" value="MurD"/>
</dbReference>
<keyword evidence="4 7" id="KW-0436">Ligase</keyword>
<dbReference type="Pfam" id="PF02875">
    <property type="entry name" value="Mur_ligase_C"/>
    <property type="match status" value="1"/>
</dbReference>
<dbReference type="RefSeq" id="WP_015641918.1">
    <property type="nucleotide sequence ID" value="NC_021219.1"/>
</dbReference>
<dbReference type="GO" id="GO:0005737">
    <property type="term" value="C:cytoplasm"/>
    <property type="evidence" value="ECO:0007669"/>
    <property type="project" value="UniProtKB-SubCell"/>
</dbReference>
<keyword evidence="7 8" id="KW-0573">Peptidoglycan synthesis</keyword>
<evidence type="ECO:0000259" key="9">
    <source>
        <dbReference type="Pfam" id="PF02875"/>
    </source>
</evidence>
<dbReference type="HAMAP" id="MF_00639">
    <property type="entry name" value="MurD"/>
    <property type="match status" value="1"/>
</dbReference>
<dbReference type="Gene3D" id="3.90.190.20">
    <property type="entry name" value="Mur ligase, C-terminal domain"/>
    <property type="match status" value="1"/>
</dbReference>
<dbReference type="InterPro" id="IPR004101">
    <property type="entry name" value="Mur_ligase_C"/>
</dbReference>
<keyword evidence="7 8" id="KW-0961">Cell wall biogenesis/degradation</keyword>
<dbReference type="SUPFAM" id="SSF53244">
    <property type="entry name" value="MurD-like peptide ligases, peptide-binding domain"/>
    <property type="match status" value="1"/>
</dbReference>
<comment type="function">
    <text evidence="7 8">Cell wall formation. Catalyzes the addition of glutamate to the nucleotide precursor UDP-N-acetylmuramoyl-L-alanine (UMA).</text>
</comment>
<keyword evidence="5 7" id="KW-0547">Nucleotide-binding</keyword>
<dbReference type="Proteomes" id="UP000013893">
    <property type="component" value="Chromosome"/>
</dbReference>
<sequence>MVKIAIAGYGIEGEQSVKYWLSRGDDVVVVDEQETLSRAVPDGVPTRLGPHVLDDLSEFDLVVRTAGLAPHKISSAKRIWSATNEFFARCPAPIIGVTGTKGKGTTCSLITAILRAAGHTVHLVGNIGQPALETLPDIAEQDIVVYELSSFQLWDLEKSPHIAVVLMIEPDHLDVHASMEEYVQAKATIVRYQNRDDVVIYYADNHWSEEIAAQAISNKIRYGTAEDQGVYVKSSNFFVQDQLVCPVDCLTIAGNFNRENACAAITASLTVDRSVAPFVAEGLRSFHGLPHRLKYVATRGGVDYYDNSIATTPGSAVAALNSFEGKRIIILGGSDKGADYAPVIEACLNAGARVIAIGQTGDKIATLCEQAGVAVVRIEGGMREVVAAARSVADSGSTVILSPASASFDQYKSYADRGDQFIEAVLQLAQ</sequence>
<dbReference type="STRING" id="1332188.L336_0766"/>
<evidence type="ECO:0000256" key="5">
    <source>
        <dbReference type="ARBA" id="ARBA00022741"/>
    </source>
</evidence>
<feature type="domain" description="Mur ligase C-terminal" evidence="9">
    <location>
        <begin position="291"/>
        <end position="404"/>
    </location>
</feature>
<dbReference type="GO" id="GO:0071555">
    <property type="term" value="P:cell wall organization"/>
    <property type="evidence" value="ECO:0007669"/>
    <property type="project" value="UniProtKB-KW"/>
</dbReference>
<evidence type="ECO:0000256" key="7">
    <source>
        <dbReference type="HAMAP-Rule" id="MF_00639"/>
    </source>
</evidence>
<dbReference type="EC" id="6.3.2.9" evidence="7 8"/>
<dbReference type="SUPFAM" id="SSF53623">
    <property type="entry name" value="MurD-like peptide ligases, catalytic domain"/>
    <property type="match status" value="1"/>
</dbReference>
<evidence type="ECO:0000256" key="1">
    <source>
        <dbReference type="ARBA" id="ARBA00004496"/>
    </source>
</evidence>
<dbReference type="OrthoDB" id="9809796at2"/>
<feature type="binding site" evidence="7">
    <location>
        <begin position="99"/>
        <end position="105"/>
    </location>
    <ligand>
        <name>ATP</name>
        <dbReference type="ChEBI" id="CHEBI:30616"/>
    </ligand>
</feature>
<comment type="pathway">
    <text evidence="2 7 8">Cell wall biogenesis; peptidoglycan biosynthesis.</text>
</comment>
<keyword evidence="7 8" id="KW-0131">Cell cycle</keyword>
<evidence type="ECO:0000259" key="10">
    <source>
        <dbReference type="Pfam" id="PF08245"/>
    </source>
</evidence>
<name>R4PLH6_9BACT</name>
<proteinExistence type="inferred from homology"/>
<dbReference type="GO" id="GO:0009252">
    <property type="term" value="P:peptidoglycan biosynthetic process"/>
    <property type="evidence" value="ECO:0007669"/>
    <property type="project" value="UniProtKB-UniRule"/>
</dbReference>
<keyword evidence="3 7" id="KW-0963">Cytoplasm</keyword>
<keyword evidence="7 8" id="KW-0133">Cell shape</keyword>
<dbReference type="PATRIC" id="fig|1332188.3.peg.756"/>
<dbReference type="KEGG" id="saal:L336_0766"/>
<dbReference type="EMBL" id="CP005957">
    <property type="protein sequence ID" value="AGL62468.1"/>
    <property type="molecule type" value="Genomic_DNA"/>
</dbReference>
<feature type="domain" description="Mur ligase central" evidence="10">
    <location>
        <begin position="97"/>
        <end position="267"/>
    </location>
</feature>
<evidence type="ECO:0000256" key="8">
    <source>
        <dbReference type="RuleBase" id="RU003664"/>
    </source>
</evidence>
<dbReference type="GO" id="GO:0008360">
    <property type="term" value="P:regulation of cell shape"/>
    <property type="evidence" value="ECO:0007669"/>
    <property type="project" value="UniProtKB-KW"/>
</dbReference>
<evidence type="ECO:0000256" key="4">
    <source>
        <dbReference type="ARBA" id="ARBA00022598"/>
    </source>
</evidence>
<dbReference type="InterPro" id="IPR013221">
    <property type="entry name" value="Mur_ligase_cen"/>
</dbReference>
<dbReference type="Gene3D" id="3.40.1190.10">
    <property type="entry name" value="Mur-like, catalytic domain"/>
    <property type="match status" value="1"/>
</dbReference>
<reference evidence="11 12" key="1">
    <citation type="journal article" date="2013" name="Nat. Biotechnol.">
        <title>Genome sequences of rare, uncultured bacteria obtained by differential coverage binning of multiple metagenomes.</title>
        <authorList>
            <person name="Albertsen M."/>
            <person name="Hugenholtz P."/>
            <person name="Skarshewski A."/>
            <person name="Nielsen K.L."/>
            <person name="Tyson G.W."/>
            <person name="Nielsen P.H."/>
        </authorList>
    </citation>
    <scope>NUCLEOTIDE SEQUENCE [LARGE SCALE GENOMIC DNA]</scope>
    <source>
        <strain evidence="11">TM71</strain>
    </source>
</reference>
<keyword evidence="12" id="KW-1185">Reference proteome</keyword>
<comment type="catalytic activity">
    <reaction evidence="7 8">
        <text>UDP-N-acetyl-alpha-D-muramoyl-L-alanine + D-glutamate + ATP = UDP-N-acetyl-alpha-D-muramoyl-L-alanyl-D-glutamate + ADP + phosphate + H(+)</text>
        <dbReference type="Rhea" id="RHEA:16429"/>
        <dbReference type="ChEBI" id="CHEBI:15378"/>
        <dbReference type="ChEBI" id="CHEBI:29986"/>
        <dbReference type="ChEBI" id="CHEBI:30616"/>
        <dbReference type="ChEBI" id="CHEBI:43474"/>
        <dbReference type="ChEBI" id="CHEBI:83898"/>
        <dbReference type="ChEBI" id="CHEBI:83900"/>
        <dbReference type="ChEBI" id="CHEBI:456216"/>
        <dbReference type="EC" id="6.3.2.9"/>
    </reaction>
</comment>
<evidence type="ECO:0000256" key="3">
    <source>
        <dbReference type="ARBA" id="ARBA00022490"/>
    </source>
</evidence>
<protein>
    <recommendedName>
        <fullName evidence="7 8">UDP-N-acetylmuramoylalanine--D-glutamate ligase</fullName>
        <ecNumber evidence="7 8">6.3.2.9</ecNumber>
    </recommendedName>
    <alternativeName>
        <fullName evidence="7">D-glutamic acid-adding enzyme</fullName>
    </alternativeName>
    <alternativeName>
        <fullName evidence="7">UDP-N-acetylmuramoyl-L-alanyl-D-glutamate synthetase</fullName>
    </alternativeName>
</protein>
<dbReference type="GO" id="GO:0051301">
    <property type="term" value="P:cell division"/>
    <property type="evidence" value="ECO:0007669"/>
    <property type="project" value="UniProtKB-KW"/>
</dbReference>
<dbReference type="InterPro" id="IPR036565">
    <property type="entry name" value="Mur-like_cat_sf"/>
</dbReference>
<dbReference type="GO" id="GO:0005524">
    <property type="term" value="F:ATP binding"/>
    <property type="evidence" value="ECO:0007669"/>
    <property type="project" value="UniProtKB-UniRule"/>
</dbReference>
<dbReference type="PANTHER" id="PTHR43692">
    <property type="entry name" value="UDP-N-ACETYLMURAMOYLALANINE--D-GLUTAMATE LIGASE"/>
    <property type="match status" value="1"/>
</dbReference>
<dbReference type="AlphaFoldDB" id="R4PLH6"/>
<keyword evidence="7 8" id="KW-0132">Cell division</keyword>
<evidence type="ECO:0000256" key="2">
    <source>
        <dbReference type="ARBA" id="ARBA00004752"/>
    </source>
</evidence>